<dbReference type="InterPro" id="IPR017896">
    <property type="entry name" value="4Fe4S_Fe-S-bd"/>
</dbReference>
<dbReference type="PANTHER" id="PTHR43312:SF1">
    <property type="entry name" value="NADP-DEPENDENT OXIDOREDUCTASE DOMAIN-CONTAINING PROTEIN"/>
    <property type="match status" value="1"/>
</dbReference>
<dbReference type="SUPFAM" id="SSF46548">
    <property type="entry name" value="alpha-helical ferredoxin"/>
    <property type="match status" value="1"/>
</dbReference>
<dbReference type="AlphaFoldDB" id="A0A1L8CYE5"/>
<protein>
    <submittedName>
        <fullName evidence="5">Aldo/keto reductase</fullName>
    </submittedName>
</protein>
<dbReference type="PROSITE" id="PS00198">
    <property type="entry name" value="4FE4S_FER_1"/>
    <property type="match status" value="1"/>
</dbReference>
<dbReference type="Gene3D" id="3.20.20.100">
    <property type="entry name" value="NADP-dependent oxidoreductase domain"/>
    <property type="match status" value="1"/>
</dbReference>
<dbReference type="InterPro" id="IPR036812">
    <property type="entry name" value="NAD(P)_OxRdtase_dom_sf"/>
</dbReference>
<organism evidence="5 6">
    <name type="scientific">Carboxydothermus pertinax</name>
    <dbReference type="NCBI Taxonomy" id="870242"/>
    <lineage>
        <taxon>Bacteria</taxon>
        <taxon>Bacillati</taxon>
        <taxon>Bacillota</taxon>
        <taxon>Clostridia</taxon>
        <taxon>Thermoanaerobacterales</taxon>
        <taxon>Thermoanaerobacteraceae</taxon>
        <taxon>Carboxydothermus</taxon>
    </lineage>
</organism>
<gene>
    <name evidence="5" type="ORF">cpu_23990</name>
</gene>
<dbReference type="PROSITE" id="PS51379">
    <property type="entry name" value="4FE4S_FER_2"/>
    <property type="match status" value="1"/>
</dbReference>
<evidence type="ECO:0000256" key="3">
    <source>
        <dbReference type="ARBA" id="ARBA00023014"/>
    </source>
</evidence>
<dbReference type="InterPro" id="IPR017900">
    <property type="entry name" value="4Fe4S_Fe_S_CS"/>
</dbReference>
<evidence type="ECO:0000256" key="2">
    <source>
        <dbReference type="ARBA" id="ARBA00023004"/>
    </source>
</evidence>
<dbReference type="Pfam" id="PF13534">
    <property type="entry name" value="Fer4_17"/>
    <property type="match status" value="1"/>
</dbReference>
<dbReference type="GO" id="GO:0051536">
    <property type="term" value="F:iron-sulfur cluster binding"/>
    <property type="evidence" value="ECO:0007669"/>
    <property type="project" value="UniProtKB-KW"/>
</dbReference>
<dbReference type="InterPro" id="IPR053135">
    <property type="entry name" value="AKR2_Oxidoreductase"/>
</dbReference>
<dbReference type="OrthoDB" id="9773828at2"/>
<proteinExistence type="predicted"/>
<evidence type="ECO:0000256" key="1">
    <source>
        <dbReference type="ARBA" id="ARBA00022723"/>
    </source>
</evidence>
<keyword evidence="6" id="KW-1185">Reference proteome</keyword>
<dbReference type="CDD" id="cd19100">
    <property type="entry name" value="AKR_unchar"/>
    <property type="match status" value="1"/>
</dbReference>
<evidence type="ECO:0000313" key="6">
    <source>
        <dbReference type="Proteomes" id="UP000187485"/>
    </source>
</evidence>
<keyword evidence="3" id="KW-0411">Iron-sulfur</keyword>
<name>A0A1L8CYE5_9THEO</name>
<sequence>MEYRKIGKSGIVVSRLGFGGIPIQRVDVREVRPVLDVLKDGGVNFIDSARAYTVSESFIGEALKHDRKDWVVATKSMARSYSDMARDIDISLAELQTDYIDIYQLHNIKTEEEMDKVLAPGGALEALVEAKKAGKIRAIGITTHNKDLLKKLLAAYEFETMMLPLNLVETDKEDAFINAKDLGVGTIAMKPLAGGFFGESQEFPADVALYYLKNFSAADVVLVGMAEVNEARQNLEIFNSEVDLAAKVEALKEKASFAAREFCRRCGYCQPCPVGIGIPTIFVLETYYDRYGLPGWAKERYKNLAVKADACQECGLCESRCPYGIPIRRKLKEVHRKLGVE</sequence>
<keyword evidence="1" id="KW-0479">Metal-binding</keyword>
<dbReference type="InterPro" id="IPR023210">
    <property type="entry name" value="NADP_OxRdtase_dom"/>
</dbReference>
<dbReference type="RefSeq" id="WP_075860287.1">
    <property type="nucleotide sequence ID" value="NZ_BDJK01000062.1"/>
</dbReference>
<keyword evidence="2" id="KW-0408">Iron</keyword>
<reference evidence="6" key="1">
    <citation type="submission" date="2016-12" db="EMBL/GenBank/DDBJ databases">
        <title>Draft Genome Sequences od Carboxydothermus pertinax and islandicus, Hydrogenogenic Carboxydotrophic Bacteria.</title>
        <authorList>
            <person name="Fukuyama Y."/>
            <person name="Ohmae K."/>
            <person name="Yoneda Y."/>
            <person name="Yoshida T."/>
            <person name="Sako Y."/>
        </authorList>
    </citation>
    <scope>NUCLEOTIDE SEQUENCE [LARGE SCALE GENOMIC DNA]</scope>
    <source>
        <strain evidence="6">Ug1</strain>
    </source>
</reference>
<dbReference type="GO" id="GO:0046872">
    <property type="term" value="F:metal ion binding"/>
    <property type="evidence" value="ECO:0007669"/>
    <property type="project" value="UniProtKB-KW"/>
</dbReference>
<accession>A0A1L8CYE5</accession>
<feature type="domain" description="4Fe-4S ferredoxin-type" evidence="4">
    <location>
        <begin position="302"/>
        <end position="331"/>
    </location>
</feature>
<dbReference type="PANTHER" id="PTHR43312">
    <property type="entry name" value="D-THREO-ALDOSE 1-DEHYDROGENASE"/>
    <property type="match status" value="1"/>
</dbReference>
<dbReference type="Pfam" id="PF00248">
    <property type="entry name" value="Aldo_ket_red"/>
    <property type="match status" value="1"/>
</dbReference>
<comment type="caution">
    <text evidence="5">The sequence shown here is derived from an EMBL/GenBank/DDBJ whole genome shotgun (WGS) entry which is preliminary data.</text>
</comment>
<dbReference type="Proteomes" id="UP000187485">
    <property type="component" value="Unassembled WGS sequence"/>
</dbReference>
<evidence type="ECO:0000313" key="5">
    <source>
        <dbReference type="EMBL" id="GAV23889.1"/>
    </source>
</evidence>
<dbReference type="STRING" id="870242.cpu_23990"/>
<dbReference type="SUPFAM" id="SSF51430">
    <property type="entry name" value="NAD(P)-linked oxidoreductase"/>
    <property type="match status" value="1"/>
</dbReference>
<evidence type="ECO:0000259" key="4">
    <source>
        <dbReference type="PROSITE" id="PS51379"/>
    </source>
</evidence>
<dbReference type="EMBL" id="BDJK01000062">
    <property type="protein sequence ID" value="GAV23889.1"/>
    <property type="molecule type" value="Genomic_DNA"/>
</dbReference>